<dbReference type="Proteomes" id="UP000800235">
    <property type="component" value="Unassembled WGS sequence"/>
</dbReference>
<dbReference type="EMBL" id="MU007123">
    <property type="protein sequence ID" value="KAF2418929.1"/>
    <property type="molecule type" value="Genomic_DNA"/>
</dbReference>
<feature type="compositionally biased region" description="Basic residues" evidence="1">
    <location>
        <begin position="72"/>
        <end position="81"/>
    </location>
</feature>
<feature type="compositionally biased region" description="Basic and acidic residues" evidence="1">
    <location>
        <begin position="97"/>
        <end position="107"/>
    </location>
</feature>
<keyword evidence="3" id="KW-1185">Reference proteome</keyword>
<gene>
    <name evidence="2" type="ORF">EJ08DRAFT_654163</name>
</gene>
<proteinExistence type="predicted"/>
<feature type="compositionally biased region" description="Basic residues" evidence="1">
    <location>
        <begin position="243"/>
        <end position="253"/>
    </location>
</feature>
<evidence type="ECO:0000256" key="1">
    <source>
        <dbReference type="SAM" id="MobiDB-lite"/>
    </source>
</evidence>
<accession>A0A9P4NF78</accession>
<sequence>MLSAFHRPVARSSVSYVCLTCRLNRPSHRRQTRHLTTEHSLSSPTSIPPLPGVKDLADIAKDGALQSEQTKSVKKKKRKKAGVADGAATASISEILPVRKEADDDAQRSSAITNEGAPDKNAASEPKSQPRKVKGKGGRIRNVNSRNRRAEKQEGLAALQFQALAQLLKGKNSQENKDSTAPEIRKYMSESPETPIDKARWESIARRLRRDLRDVSKSKTLPPENVTFLKRVKTLREALLAPRKRTRASRTAKKAASNSGPASFTPKAFKLQEQIKKIDVKLLKLQALDIPQPRVPGLSYGLDRVLFNSGVYQLQDPRSRVYNFDPYLEKIIPSVEFDFAALKPYRISSEDQTLGQIAKKNGFKYYSSTSSLTSVLQHFHYLLSDWKPINLKMLSKGFDVATGNQAKFSAFQRSPFSIFLRARDGAYAIDSDKSNDTGNPLSLVGKVLEKLFTVPKKDFEQFRINRETGQSEAGIDRAPESFHYTGVGNVLVRSQLDAYDSRLPGNGIYDIKTRAVLPIRMDSKGKLENSTDYEIRSAQGDFESYEREFFDMSRATLLKYSLQVRLGRMDGIFVAYHNIRRLFGFQYLSIQEMDKVLHHSTDRALGDDELKASLTLLNEVLERVAARFPNQSCRLHFETNARASPFMHIFAEPMTEEQIEKIQDVGRKKVHEAEKILLTPHVEGDAVENESSNEQSSVEELAHASGETRSKLEDEVTAIEQAFKDEPREIRDFDSDGTERPVTARILDLQNLSLAILNKCADLDGRLTSENAHTNLRTIAEISQDLRRLHVGIAKIRDEIPKEEPRDSGESDPDYQMRKEHWKQVDLLSDVLVELKVKNLRILRFIKAAAKEVQSPDTGVEETTEEQVPSEATKPREVLALALSTRSIRSADQLTDGTSFEEGKTEPGHWTIEYCLEEVEDASLAFSIYDACKKRRDTAGMGDKSDEALDRWFKSGFMREIARYATKGGVYRKERDAMDRELGEVVMFEEGKGEGSEDLAGVAGYMQWLYDGERRE</sequence>
<comment type="caution">
    <text evidence="2">The sequence shown here is derived from an EMBL/GenBank/DDBJ whole genome shotgun (WGS) entry which is preliminary data.</text>
</comment>
<dbReference type="OrthoDB" id="10249045at2759"/>
<dbReference type="GO" id="GO:0000964">
    <property type="term" value="P:mitochondrial RNA 5'-end processing"/>
    <property type="evidence" value="ECO:0007669"/>
    <property type="project" value="TreeGrafter"/>
</dbReference>
<dbReference type="PANTHER" id="PTHR31014">
    <property type="entry name" value="MITOCHONDRIAL TRANSLATION SYSTEM COMPONENT PET127-RELATED"/>
    <property type="match status" value="1"/>
</dbReference>
<feature type="region of interest" description="Disordered" evidence="1">
    <location>
        <begin position="28"/>
        <end position="55"/>
    </location>
</feature>
<feature type="compositionally biased region" description="Basic residues" evidence="1">
    <location>
        <begin position="129"/>
        <end position="139"/>
    </location>
</feature>
<feature type="compositionally biased region" description="Basic and acidic residues" evidence="1">
    <location>
        <begin position="700"/>
        <end position="712"/>
    </location>
</feature>
<feature type="region of interest" description="Disordered" evidence="1">
    <location>
        <begin position="683"/>
        <end position="712"/>
    </location>
</feature>
<dbReference type="AlphaFoldDB" id="A0A9P4NF78"/>
<evidence type="ECO:0000313" key="2">
    <source>
        <dbReference type="EMBL" id="KAF2418929.1"/>
    </source>
</evidence>
<feature type="region of interest" description="Disordered" evidence="1">
    <location>
        <begin position="67"/>
        <end position="153"/>
    </location>
</feature>
<dbReference type="InterPro" id="IPR013943">
    <property type="entry name" value="Pet127"/>
</dbReference>
<dbReference type="GO" id="GO:0005740">
    <property type="term" value="C:mitochondrial envelope"/>
    <property type="evidence" value="ECO:0007669"/>
    <property type="project" value="TreeGrafter"/>
</dbReference>
<dbReference type="Pfam" id="PF08634">
    <property type="entry name" value="Pet127"/>
    <property type="match status" value="1"/>
</dbReference>
<feature type="compositionally biased region" description="Low complexity" evidence="1">
    <location>
        <begin position="689"/>
        <end position="699"/>
    </location>
</feature>
<reference evidence="2" key="1">
    <citation type="journal article" date="2020" name="Stud. Mycol.">
        <title>101 Dothideomycetes genomes: a test case for predicting lifestyles and emergence of pathogens.</title>
        <authorList>
            <person name="Haridas S."/>
            <person name="Albert R."/>
            <person name="Binder M."/>
            <person name="Bloem J."/>
            <person name="Labutti K."/>
            <person name="Salamov A."/>
            <person name="Andreopoulos B."/>
            <person name="Baker S."/>
            <person name="Barry K."/>
            <person name="Bills G."/>
            <person name="Bluhm B."/>
            <person name="Cannon C."/>
            <person name="Castanera R."/>
            <person name="Culley D."/>
            <person name="Daum C."/>
            <person name="Ezra D."/>
            <person name="Gonzalez J."/>
            <person name="Henrissat B."/>
            <person name="Kuo A."/>
            <person name="Liang C."/>
            <person name="Lipzen A."/>
            <person name="Lutzoni F."/>
            <person name="Magnuson J."/>
            <person name="Mondo S."/>
            <person name="Nolan M."/>
            <person name="Ohm R."/>
            <person name="Pangilinan J."/>
            <person name="Park H.-J."/>
            <person name="Ramirez L."/>
            <person name="Alfaro M."/>
            <person name="Sun H."/>
            <person name="Tritt A."/>
            <person name="Yoshinaga Y."/>
            <person name="Zwiers L.-H."/>
            <person name="Turgeon B."/>
            <person name="Goodwin S."/>
            <person name="Spatafora J."/>
            <person name="Crous P."/>
            <person name="Grigoriev I."/>
        </authorList>
    </citation>
    <scope>NUCLEOTIDE SEQUENCE</scope>
    <source>
        <strain evidence="2">CBS 130266</strain>
    </source>
</reference>
<organism evidence="2 3">
    <name type="scientific">Tothia fuscella</name>
    <dbReference type="NCBI Taxonomy" id="1048955"/>
    <lineage>
        <taxon>Eukaryota</taxon>
        <taxon>Fungi</taxon>
        <taxon>Dikarya</taxon>
        <taxon>Ascomycota</taxon>
        <taxon>Pezizomycotina</taxon>
        <taxon>Dothideomycetes</taxon>
        <taxon>Pleosporomycetidae</taxon>
        <taxon>Venturiales</taxon>
        <taxon>Cylindrosympodiaceae</taxon>
        <taxon>Tothia</taxon>
    </lineage>
</organism>
<evidence type="ECO:0000313" key="3">
    <source>
        <dbReference type="Proteomes" id="UP000800235"/>
    </source>
</evidence>
<protein>
    <submittedName>
        <fullName evidence="2">Pet127-domain-containing protein</fullName>
    </submittedName>
</protein>
<dbReference type="PANTHER" id="PTHR31014:SF0">
    <property type="entry name" value="MITOCHONDRIAL TRANSLATION SYSTEM COMPONENT PET127-RELATED"/>
    <property type="match status" value="1"/>
</dbReference>
<feature type="region of interest" description="Disordered" evidence="1">
    <location>
        <begin position="243"/>
        <end position="263"/>
    </location>
</feature>
<name>A0A9P4NF78_9PEZI</name>